<evidence type="ECO:0008006" key="11">
    <source>
        <dbReference type="Google" id="ProtNLM"/>
    </source>
</evidence>
<feature type="transmembrane region" description="Helical" evidence="8">
    <location>
        <begin position="101"/>
        <end position="125"/>
    </location>
</feature>
<feature type="transmembrane region" description="Helical" evidence="8">
    <location>
        <begin position="332"/>
        <end position="350"/>
    </location>
</feature>
<proteinExistence type="predicted"/>
<dbReference type="InterPro" id="IPR050297">
    <property type="entry name" value="LipidA_mod_glycosyltrf_83"/>
</dbReference>
<protein>
    <recommendedName>
        <fullName evidence="11">Glycosyltransferase RgtA/B/C/D-like domain-containing protein</fullName>
    </recommendedName>
</protein>
<evidence type="ECO:0000256" key="6">
    <source>
        <dbReference type="ARBA" id="ARBA00022989"/>
    </source>
</evidence>
<keyword evidence="10" id="KW-1185">Reference proteome</keyword>
<evidence type="ECO:0000256" key="1">
    <source>
        <dbReference type="ARBA" id="ARBA00004651"/>
    </source>
</evidence>
<accession>A0ABX5QGR2</accession>
<sequence length="555" mass="59717">MSTAELAPGRLRAAWAALGAPATGRRVPGTLVVALIALIAGTAAAFWSIGTDLHFAYADAQSHLTIARRIFDSKAPGFTQLGTVWLPLPNLLLMPFVAVDWLWATGWAAALLGIVCLVAITSASYRIAARIGLGRPARLVLVALIVTNPSLLYVHTTALTEPVLIAFLTAAVAGLASWALSSRELSAGEMMVFSGAPAAGAVLSRYEGWALVASGTLFVMIVAWRRRRSIKHVVKMAGAFVLWPALGVTWWVAYNFAVYENPLEFMNGPYSAASLQAPVSESGFLAYQGSVGLTLWAYHWAIIGTVGAVTLVVAGLGLIALCARFRLETRALIVWLMATGWAFSLLSLYLGQTHMNNMHTMPTNWWNNRYALVSLTWLAMLCAVWVDTCLRARRARVLGIAAVVATVVALAGQLTWSLADLPGRSAVLAEAESYMQIKRANGTDAGARYLRDHYDGGGILMDESAAGNAVLPQIGIPLREYFNRSTGEFFDEALRDPAGHARWIFYTVAAAPSLSSAAVADQVYATLLEDPSVLAQYETVFSEGDIRILRRLDGS</sequence>
<evidence type="ECO:0000313" key="9">
    <source>
        <dbReference type="EMBL" id="QAB18163.1"/>
    </source>
</evidence>
<comment type="subcellular location">
    <subcellularLocation>
        <location evidence="1">Cell membrane</location>
        <topology evidence="1">Multi-pass membrane protein</topology>
    </subcellularLocation>
</comment>
<dbReference type="RefSeq" id="WP_017883216.1">
    <property type="nucleotide sequence ID" value="NZ_CP035037.1"/>
</dbReference>
<name>A0ABX5QGR2_9MICO</name>
<reference evidence="9 10" key="1">
    <citation type="submission" date="2019-01" db="EMBL/GenBank/DDBJ databases">
        <title>Leucobacter muris sp. nov. isolated from the nose of a laboratory mouse.</title>
        <authorList>
            <person name="Benga L."/>
            <person name="Sproeer C."/>
            <person name="Schumann P."/>
            <person name="Verbarg S."/>
            <person name="Bunk B."/>
            <person name="Engelhardt E."/>
            <person name="Benten P.M."/>
            <person name="Sager M."/>
        </authorList>
    </citation>
    <scope>NUCLEOTIDE SEQUENCE [LARGE SCALE GENOMIC DNA]</scope>
    <source>
        <strain evidence="9 10">DSM 101948</strain>
    </source>
</reference>
<feature type="transmembrane region" description="Helical" evidence="8">
    <location>
        <begin position="297"/>
        <end position="320"/>
    </location>
</feature>
<dbReference type="EMBL" id="CP035037">
    <property type="protein sequence ID" value="QAB18163.1"/>
    <property type="molecule type" value="Genomic_DNA"/>
</dbReference>
<evidence type="ECO:0000256" key="5">
    <source>
        <dbReference type="ARBA" id="ARBA00022692"/>
    </source>
</evidence>
<feature type="transmembrane region" description="Helical" evidence="8">
    <location>
        <begin position="209"/>
        <end position="225"/>
    </location>
</feature>
<evidence type="ECO:0000256" key="2">
    <source>
        <dbReference type="ARBA" id="ARBA00022475"/>
    </source>
</evidence>
<feature type="transmembrane region" description="Helical" evidence="8">
    <location>
        <begin position="397"/>
        <end position="416"/>
    </location>
</feature>
<keyword evidence="4" id="KW-0808">Transferase</keyword>
<gene>
    <name evidence="9" type="ORF">Leucomu_09740</name>
</gene>
<feature type="transmembrane region" description="Helical" evidence="8">
    <location>
        <begin position="162"/>
        <end position="180"/>
    </location>
</feature>
<evidence type="ECO:0000256" key="7">
    <source>
        <dbReference type="ARBA" id="ARBA00023136"/>
    </source>
</evidence>
<evidence type="ECO:0000256" key="4">
    <source>
        <dbReference type="ARBA" id="ARBA00022679"/>
    </source>
</evidence>
<keyword evidence="5 8" id="KW-0812">Transmembrane</keyword>
<feature type="transmembrane region" description="Helical" evidence="8">
    <location>
        <begin position="237"/>
        <end position="257"/>
    </location>
</feature>
<feature type="transmembrane region" description="Helical" evidence="8">
    <location>
        <begin position="31"/>
        <end position="49"/>
    </location>
</feature>
<evidence type="ECO:0000256" key="8">
    <source>
        <dbReference type="SAM" id="Phobius"/>
    </source>
</evidence>
<evidence type="ECO:0000313" key="10">
    <source>
        <dbReference type="Proteomes" id="UP000285768"/>
    </source>
</evidence>
<feature type="transmembrane region" description="Helical" evidence="8">
    <location>
        <begin position="370"/>
        <end position="390"/>
    </location>
</feature>
<keyword evidence="3" id="KW-0328">Glycosyltransferase</keyword>
<keyword evidence="2" id="KW-1003">Cell membrane</keyword>
<keyword evidence="7 8" id="KW-0472">Membrane</keyword>
<dbReference type="PANTHER" id="PTHR33908">
    <property type="entry name" value="MANNOSYLTRANSFERASE YKCB-RELATED"/>
    <property type="match status" value="1"/>
</dbReference>
<evidence type="ECO:0000256" key="3">
    <source>
        <dbReference type="ARBA" id="ARBA00022676"/>
    </source>
</evidence>
<organism evidence="9 10">
    <name type="scientific">Leucobacter muris</name>
    <dbReference type="NCBI Taxonomy" id="1935379"/>
    <lineage>
        <taxon>Bacteria</taxon>
        <taxon>Bacillati</taxon>
        <taxon>Actinomycetota</taxon>
        <taxon>Actinomycetes</taxon>
        <taxon>Micrococcales</taxon>
        <taxon>Microbacteriaceae</taxon>
        <taxon>Leucobacter</taxon>
    </lineage>
</organism>
<keyword evidence="6 8" id="KW-1133">Transmembrane helix</keyword>
<dbReference type="PANTHER" id="PTHR33908:SF11">
    <property type="entry name" value="MEMBRANE PROTEIN"/>
    <property type="match status" value="1"/>
</dbReference>
<dbReference type="Proteomes" id="UP000285768">
    <property type="component" value="Chromosome"/>
</dbReference>